<feature type="transmembrane region" description="Helical" evidence="1">
    <location>
        <begin position="6"/>
        <end position="24"/>
    </location>
</feature>
<dbReference type="AlphaFoldDB" id="A0AB38XLH4"/>
<evidence type="ECO:0000256" key="1">
    <source>
        <dbReference type="SAM" id="Phobius"/>
    </source>
</evidence>
<proteinExistence type="predicted"/>
<dbReference type="RefSeq" id="WP_004805252.1">
    <property type="nucleotide sequence ID" value="NZ_CP116394.1"/>
</dbReference>
<evidence type="ECO:0000313" key="3">
    <source>
        <dbReference type="Proteomes" id="UP001211044"/>
    </source>
</evidence>
<keyword evidence="1" id="KW-1133">Transmembrane helix</keyword>
<dbReference type="Proteomes" id="UP001211044">
    <property type="component" value="Chromosome"/>
</dbReference>
<evidence type="ECO:0000313" key="2">
    <source>
        <dbReference type="EMBL" id="WCE45130.1"/>
    </source>
</evidence>
<accession>A0AB38XLH4</accession>
<organism evidence="2 3">
    <name type="scientific">Winkia neuii subsp. anitrata</name>
    <dbReference type="NCBI Taxonomy" id="29318"/>
    <lineage>
        <taxon>Bacteria</taxon>
        <taxon>Bacillati</taxon>
        <taxon>Actinomycetota</taxon>
        <taxon>Actinomycetes</taxon>
        <taxon>Actinomycetales</taxon>
        <taxon>Actinomycetaceae</taxon>
        <taxon>Winkia</taxon>
    </lineage>
</organism>
<sequence>MVIVWILLVLAAIIVPILLTLRLWGKFRQLLAVVPSLFEALVPMPEPSRPPRHCAPGAVATSTQIRDCQVARMQIRLKRREARARRSEQALHRWHSIGLTD</sequence>
<name>A0AB38XLH4_9ACTO</name>
<keyword evidence="1" id="KW-0472">Membrane</keyword>
<protein>
    <submittedName>
        <fullName evidence="2">Uncharacterized protein</fullName>
    </submittedName>
</protein>
<gene>
    <name evidence="2" type="ORF">PIG85_05490</name>
</gene>
<dbReference type="EMBL" id="CP116394">
    <property type="protein sequence ID" value="WCE45130.1"/>
    <property type="molecule type" value="Genomic_DNA"/>
</dbReference>
<dbReference type="KEGG" id="wne:PIG85_05490"/>
<reference evidence="2" key="1">
    <citation type="submission" date="2023-01" db="EMBL/GenBank/DDBJ databases">
        <title>Comparative Genomic Analysis of the Clinically-Derived Winkia Strain NY0527 Provides Evidence into the Taxonomic Reassignment of Winkia neuii and Characterizes Their Virulence Traits.</title>
        <authorList>
            <person name="Cai X."/>
            <person name="Peng Y."/>
            <person name="Li M."/>
            <person name="Qiu Y."/>
            <person name="Wang Y."/>
            <person name="Xu L."/>
            <person name="Hou Q."/>
        </authorList>
    </citation>
    <scope>NUCLEOTIDE SEQUENCE</scope>
    <source>
        <strain evidence="2">NY0527</strain>
    </source>
</reference>
<keyword evidence="1" id="KW-0812">Transmembrane</keyword>